<accession>A0ABT0Z1M6</accession>
<evidence type="ECO:0000313" key="1">
    <source>
        <dbReference type="EMBL" id="MCM8569636.1"/>
    </source>
</evidence>
<sequence length="325" mass="36868">MKRSLSLLAILILLISCKNEKSTPNDRILSDSSGNINQLTVVIENDMWEGEVGEAIRNNLAAPVDGLPQEEPLFSLSQIPPETFTGFVRNSRIFLKIEKGRKGMDLVSDEFARPQTGIVVQGNGSEEIIEVINKESDSIIKMLKKTELKEKQRRIRKSLKKDESLQEKFGLKLNFPSAYRYAKEEDDFIWIRKEIPKGNMEILIYEVPISKIENDSSVIANITRMRDSIGKAKVPGPVEGSYMITEKAYAPYLFETKIDGKFAYETRGTWEVQNAFMAGPFVNYAVKDEANNRFLILEGFVFSPSRGKRDNIFELDAILQSAKIK</sequence>
<keyword evidence="2" id="KW-1185">Reference proteome</keyword>
<proteinExistence type="predicted"/>
<dbReference type="Pfam" id="PF16125">
    <property type="entry name" value="DUF4837"/>
    <property type="match status" value="1"/>
</dbReference>
<dbReference type="EMBL" id="JAMSCK010000003">
    <property type="protein sequence ID" value="MCM8569636.1"/>
    <property type="molecule type" value="Genomic_DNA"/>
</dbReference>
<comment type="caution">
    <text evidence="1">The sequence shown here is derived from an EMBL/GenBank/DDBJ whole genome shotgun (WGS) entry which is preliminary data.</text>
</comment>
<dbReference type="RefSeq" id="WP_252112895.1">
    <property type="nucleotide sequence ID" value="NZ_JAMSCK010000003.1"/>
</dbReference>
<dbReference type="Proteomes" id="UP001155077">
    <property type="component" value="Unassembled WGS sequence"/>
</dbReference>
<protein>
    <submittedName>
        <fullName evidence="1">DUF4837 family protein</fullName>
    </submittedName>
</protein>
<dbReference type="PROSITE" id="PS51257">
    <property type="entry name" value="PROKAR_LIPOPROTEIN"/>
    <property type="match status" value="1"/>
</dbReference>
<organism evidence="1 2">
    <name type="scientific">Gramella jeungdoensis</name>
    <dbReference type="NCBI Taxonomy" id="708091"/>
    <lineage>
        <taxon>Bacteria</taxon>
        <taxon>Pseudomonadati</taxon>
        <taxon>Bacteroidota</taxon>
        <taxon>Flavobacteriia</taxon>
        <taxon>Flavobacteriales</taxon>
        <taxon>Flavobacteriaceae</taxon>
        <taxon>Christiangramia</taxon>
    </lineage>
</organism>
<gene>
    <name evidence="1" type="ORF">NE848_09605</name>
</gene>
<dbReference type="InterPro" id="IPR032286">
    <property type="entry name" value="DUF4837"/>
</dbReference>
<reference evidence="1" key="1">
    <citation type="submission" date="2022-06" db="EMBL/GenBank/DDBJ databases">
        <title>Gramella sediminis sp. nov., isolated from deep-sea sediment of the Indian Ocean.</title>
        <authorList>
            <person name="Yang L."/>
        </authorList>
    </citation>
    <scope>NUCLEOTIDE SEQUENCE</scope>
    <source>
        <strain evidence="1">HMD3159</strain>
    </source>
</reference>
<evidence type="ECO:0000313" key="2">
    <source>
        <dbReference type="Proteomes" id="UP001155077"/>
    </source>
</evidence>
<name>A0ABT0Z1M6_9FLAO</name>